<feature type="compositionally biased region" description="Basic and acidic residues" evidence="1">
    <location>
        <begin position="245"/>
        <end position="254"/>
    </location>
</feature>
<dbReference type="OrthoDB" id="10669770at2759"/>
<evidence type="ECO:0000313" key="2">
    <source>
        <dbReference type="EMBL" id="CDR48340.1"/>
    </source>
</evidence>
<evidence type="ECO:0000256" key="1">
    <source>
        <dbReference type="SAM" id="MobiDB-lite"/>
    </source>
</evidence>
<proteinExistence type="predicted"/>
<feature type="region of interest" description="Disordered" evidence="1">
    <location>
        <begin position="479"/>
        <end position="514"/>
    </location>
</feature>
<gene>
    <name evidence="2" type="ORF">RHTO0S_17e01530g</name>
</gene>
<feature type="compositionally biased region" description="Low complexity" evidence="1">
    <location>
        <begin position="171"/>
        <end position="188"/>
    </location>
</feature>
<feature type="compositionally biased region" description="Acidic residues" evidence="1">
    <location>
        <begin position="13"/>
        <end position="22"/>
    </location>
</feature>
<sequence length="529" mass="56913">MSRWKSKGRASDADEDAEMSGEEEARQNGTNGRVRMAATAFMPLANFRIEPSETFPRPDTPMRQLQPPPMPLASSSSGSATRQPPSKRARRVLATEEEMKEWESEKGRTKNGVADRETEMEEGAETSVEGTKQKARPTGKTARLPPDPHPPPARPIAATPKTFRPLTAFGLSPSLTTSTSKPTALSSSRTAARPAPVSALGRVPLPLPPPGRPKTPTTPREAESKPAKPLANLSSLLPARSPSTPKDKGEERKPILALAPPASILASRATGDDAEVEEGEDEWSPRKKGRGKGYIHSGIAARTATLLSSSRTTHTLWLHSLSRLLSNHPSTREELLERMRPDVRLRVGEMLDPFSSVAGAALGGGGAGGGRKTLLTRCRLILPSESTTSLADEGPRRRDLEGLVFFSLHFSTSSSSSTTTISTSSAKQEAGQKATLVVPQNPHDLARFVSVGREVWVWEPWGEVGVAQDLSEFGIGRAGRGAEKRDEEGEGGVRVEWAPPGGRRGEERQGEKEMARKGLVCSRFAVVVP</sequence>
<feature type="compositionally biased region" description="Basic and acidic residues" evidence="1">
    <location>
        <begin position="503"/>
        <end position="514"/>
    </location>
</feature>
<feature type="compositionally biased region" description="Pro residues" evidence="1">
    <location>
        <begin position="145"/>
        <end position="154"/>
    </location>
</feature>
<protein>
    <submittedName>
        <fullName evidence="2">RHTO0S17e01530g1_1</fullName>
    </submittedName>
</protein>
<dbReference type="AlphaFoldDB" id="A0A061BMN5"/>
<feature type="compositionally biased region" description="Basic and acidic residues" evidence="1">
    <location>
        <begin position="101"/>
        <end position="117"/>
    </location>
</feature>
<feature type="compositionally biased region" description="Acidic residues" evidence="1">
    <location>
        <begin position="272"/>
        <end position="282"/>
    </location>
</feature>
<feature type="compositionally biased region" description="Polar residues" evidence="1">
    <location>
        <begin position="73"/>
        <end position="84"/>
    </location>
</feature>
<feature type="compositionally biased region" description="Basic and acidic residues" evidence="1">
    <location>
        <begin position="480"/>
        <end position="493"/>
    </location>
</feature>
<accession>A0A061BMN5</accession>
<reference evidence="2" key="1">
    <citation type="journal article" date="2014" name="Genome Announc.">
        <title>Draft genome sequence of Rhodosporidium toruloides CECT1137, an oleaginous yeast of biotechnological interest.</title>
        <authorList>
            <person name="Morin N."/>
            <person name="Calcas X."/>
            <person name="Devillers H."/>
            <person name="Durrens P."/>
            <person name="Sherman D.J."/>
            <person name="Nicaud J.-M."/>
            <person name="Neuveglise C."/>
        </authorList>
    </citation>
    <scope>NUCLEOTIDE SEQUENCE</scope>
    <source>
        <strain evidence="2">CECT1137</strain>
    </source>
</reference>
<feature type="compositionally biased region" description="Low complexity" evidence="1">
    <location>
        <begin position="255"/>
        <end position="267"/>
    </location>
</feature>
<name>A0A061BMN5_RHOTO</name>
<feature type="region of interest" description="Disordered" evidence="1">
    <location>
        <begin position="1"/>
        <end position="292"/>
    </location>
</feature>
<dbReference type="EMBL" id="LK052952">
    <property type="protein sequence ID" value="CDR48340.1"/>
    <property type="molecule type" value="Genomic_DNA"/>
</dbReference>
<organism evidence="2">
    <name type="scientific">Rhodotorula toruloides</name>
    <name type="common">Yeast</name>
    <name type="synonym">Rhodosporidium toruloides</name>
    <dbReference type="NCBI Taxonomy" id="5286"/>
    <lineage>
        <taxon>Eukaryota</taxon>
        <taxon>Fungi</taxon>
        <taxon>Dikarya</taxon>
        <taxon>Basidiomycota</taxon>
        <taxon>Pucciniomycotina</taxon>
        <taxon>Microbotryomycetes</taxon>
        <taxon>Sporidiobolales</taxon>
        <taxon>Sporidiobolaceae</taxon>
        <taxon>Rhodotorula</taxon>
    </lineage>
</organism>